<sequence length="277" mass="29762">MSLLSKVTRCMRAIAPLELAETSWDNVGVLVEPPFPSPKQSKVFLTIDLTPQVLAEALSDPKVGAIVSYHPPIFRAFKRLTSQDPKQDMILKVIASGVGIYSPHTACDNCINGVNDWLASGLGKGHIEPITPTINPPEGQEGAGSGRLFTFDEPVSLPVVVDRVKKLIGLPFVRLATLDKNKFIETVAICAGSGSSVLNAVKADLYFTGEMGHHDVLAALAQDTSVILCEHSNTERGYLSAVLKPALEKQLVNETSESGEPIEVIVSKVDKDPLEVV</sequence>
<feature type="binding site" evidence="2">
    <location>
        <position position="235"/>
    </location>
    <ligand>
        <name>a divalent metal cation</name>
        <dbReference type="ChEBI" id="CHEBI:60240"/>
        <label>1</label>
    </ligand>
</feature>
<dbReference type="SUPFAM" id="SSF102705">
    <property type="entry name" value="NIF3 (NGG1p interacting factor 3)-like"/>
    <property type="match status" value="1"/>
</dbReference>
<dbReference type="InterPro" id="IPR036069">
    <property type="entry name" value="DUF34/NIF3_sf"/>
</dbReference>
<dbReference type="Pfam" id="PF01784">
    <property type="entry name" value="DUF34_NIF3"/>
    <property type="match status" value="1"/>
</dbReference>
<comment type="similarity">
    <text evidence="1">Belongs to the GTP cyclohydrolase I type 2/NIF3 family.</text>
</comment>
<dbReference type="GO" id="GO:0046872">
    <property type="term" value="F:metal ion binding"/>
    <property type="evidence" value="ECO:0007669"/>
    <property type="project" value="UniProtKB-KW"/>
</dbReference>
<dbReference type="PANTHER" id="PTHR13799">
    <property type="entry name" value="NGG1 INTERACTING FACTOR 3"/>
    <property type="match status" value="1"/>
</dbReference>
<feature type="binding site" evidence="2">
    <location>
        <position position="231"/>
    </location>
    <ligand>
        <name>a divalent metal cation</name>
        <dbReference type="ChEBI" id="CHEBI:60240"/>
        <label>1</label>
    </ligand>
</feature>
<gene>
    <name evidence="3" type="ORF">G6F51_010173</name>
</gene>
<accession>A0A9P7C6C3</accession>
<reference evidence="3" key="1">
    <citation type="journal article" date="2020" name="Microb. Genom.">
        <title>Genetic diversity of clinical and environmental Mucorales isolates obtained from an investigation of mucormycosis cases among solid organ transplant recipients.</title>
        <authorList>
            <person name="Nguyen M.H."/>
            <person name="Kaul D."/>
            <person name="Muto C."/>
            <person name="Cheng S.J."/>
            <person name="Richter R.A."/>
            <person name="Bruno V.M."/>
            <person name="Liu G."/>
            <person name="Beyhan S."/>
            <person name="Sundermann A.J."/>
            <person name="Mounaud S."/>
            <person name="Pasculle A.W."/>
            <person name="Nierman W.C."/>
            <person name="Driscoll E."/>
            <person name="Cumbie R."/>
            <person name="Clancy C.J."/>
            <person name="Dupont C.L."/>
        </authorList>
    </citation>
    <scope>NUCLEOTIDE SEQUENCE</scope>
    <source>
        <strain evidence="3">GL16</strain>
    </source>
</reference>
<keyword evidence="2" id="KW-0479">Metal-binding</keyword>
<dbReference type="NCBIfam" id="TIGR00486">
    <property type="entry name" value="YbgI_SA1388"/>
    <property type="match status" value="1"/>
</dbReference>
<dbReference type="GO" id="GO:0005739">
    <property type="term" value="C:mitochondrion"/>
    <property type="evidence" value="ECO:0007669"/>
    <property type="project" value="TreeGrafter"/>
</dbReference>
<evidence type="ECO:0000256" key="1">
    <source>
        <dbReference type="ARBA" id="ARBA00006964"/>
    </source>
</evidence>
<protein>
    <submittedName>
        <fullName evidence="3">Uncharacterized protein</fullName>
    </submittedName>
</protein>
<comment type="caution">
    <text evidence="3">The sequence shown here is derived from an EMBL/GenBank/DDBJ whole genome shotgun (WGS) entry which is preliminary data.</text>
</comment>
<dbReference type="Gene3D" id="3.40.1390.30">
    <property type="entry name" value="NIF3 (NGG1p interacting factor 3)-like"/>
    <property type="match status" value="1"/>
</dbReference>
<dbReference type="FunFam" id="3.40.1390.30:FF:000001">
    <property type="entry name" value="GTP cyclohydrolase 1 type 2"/>
    <property type="match status" value="1"/>
</dbReference>
<dbReference type="EMBL" id="JAANIT010002037">
    <property type="protein sequence ID" value="KAG1537768.1"/>
    <property type="molecule type" value="Genomic_DNA"/>
</dbReference>
<dbReference type="AlphaFoldDB" id="A0A9P7C6C3"/>
<organism evidence="3 4">
    <name type="scientific">Rhizopus oryzae</name>
    <name type="common">Mucormycosis agent</name>
    <name type="synonym">Rhizopus arrhizus var. delemar</name>
    <dbReference type="NCBI Taxonomy" id="64495"/>
    <lineage>
        <taxon>Eukaryota</taxon>
        <taxon>Fungi</taxon>
        <taxon>Fungi incertae sedis</taxon>
        <taxon>Mucoromycota</taxon>
        <taxon>Mucoromycotina</taxon>
        <taxon>Mucoromycetes</taxon>
        <taxon>Mucorales</taxon>
        <taxon>Mucorineae</taxon>
        <taxon>Rhizopodaceae</taxon>
        <taxon>Rhizopus</taxon>
    </lineage>
</organism>
<proteinExistence type="inferred from homology"/>
<feature type="binding site" evidence="2">
    <location>
        <position position="108"/>
    </location>
    <ligand>
        <name>a divalent metal cation</name>
        <dbReference type="ChEBI" id="CHEBI:60240"/>
        <label>1</label>
    </ligand>
</feature>
<dbReference type="PANTHER" id="PTHR13799:SF13">
    <property type="entry name" value="NIF3-LIKE PROTEIN 1"/>
    <property type="match status" value="1"/>
</dbReference>
<feature type="binding site" evidence="2">
    <location>
        <position position="70"/>
    </location>
    <ligand>
        <name>a divalent metal cation</name>
        <dbReference type="ChEBI" id="CHEBI:60240"/>
        <label>1</label>
    </ligand>
</feature>
<evidence type="ECO:0000313" key="3">
    <source>
        <dbReference type="EMBL" id="KAG1537768.1"/>
    </source>
</evidence>
<dbReference type="OMA" id="NFDKTHL"/>
<name>A0A9P7C6C3_RHIOR</name>
<dbReference type="InterPro" id="IPR002678">
    <property type="entry name" value="DUF34/NIF3"/>
</dbReference>
<dbReference type="Proteomes" id="UP000717996">
    <property type="component" value="Unassembled WGS sequence"/>
</dbReference>
<evidence type="ECO:0000313" key="4">
    <source>
        <dbReference type="Proteomes" id="UP000717996"/>
    </source>
</evidence>
<evidence type="ECO:0000256" key="2">
    <source>
        <dbReference type="PIRSR" id="PIRSR602678-1"/>
    </source>
</evidence>